<dbReference type="Gene3D" id="3.30.110.20">
    <property type="entry name" value="Alba-like domain"/>
    <property type="match status" value="1"/>
</dbReference>
<evidence type="ECO:0000313" key="5">
    <source>
        <dbReference type="EnsemblMetazoa" id="AMAM001684-PA"/>
    </source>
</evidence>
<evidence type="ECO:0000313" key="6">
    <source>
        <dbReference type="Proteomes" id="UP000075901"/>
    </source>
</evidence>
<dbReference type="GO" id="GO:0003676">
    <property type="term" value="F:nucleic acid binding"/>
    <property type="evidence" value="ECO:0007669"/>
    <property type="project" value="InterPro"/>
</dbReference>
<dbReference type="PANTHER" id="PTHR15314:SF1">
    <property type="entry name" value="RIBONUCLEASE P PROTEIN SUBUNIT P20"/>
    <property type="match status" value="1"/>
</dbReference>
<protein>
    <submittedName>
        <fullName evidence="5">Uncharacterized protein</fullName>
    </submittedName>
</protein>
<proteinExistence type="predicted"/>
<accession>A0A182S8A1</accession>
<sequence length="177" mass="20203">MSNTATGSDGQEPVKKSTEKPERKRDRTDGVDGSAGKGNTNTKFQRKPTDRHMVKHRVLPKYFTRENDIYVTNKSDFPYQHKTCVDILNSPIGEVFLHCTGRAINRGINLALRIKAQYPEAFEYEVNTSQIAITDDLHPLNDECDFMVQQRMNSCLHIRMYRKINVKPSDAGKKGDN</sequence>
<feature type="compositionally biased region" description="Basic and acidic residues" evidence="4">
    <location>
        <begin position="12"/>
        <end position="30"/>
    </location>
</feature>
<dbReference type="AlphaFoldDB" id="A0A182S8A1"/>
<evidence type="ECO:0000256" key="2">
    <source>
        <dbReference type="ARBA" id="ARBA00022694"/>
    </source>
</evidence>
<reference evidence="5" key="2">
    <citation type="submission" date="2020-05" db="UniProtKB">
        <authorList>
            <consortium name="EnsemblMetazoa"/>
        </authorList>
    </citation>
    <scope>IDENTIFICATION</scope>
    <source>
        <strain evidence="5">maculatus3</strain>
    </source>
</reference>
<organism evidence="5 6">
    <name type="scientific">Anopheles maculatus</name>
    <dbReference type="NCBI Taxonomy" id="74869"/>
    <lineage>
        <taxon>Eukaryota</taxon>
        <taxon>Metazoa</taxon>
        <taxon>Ecdysozoa</taxon>
        <taxon>Arthropoda</taxon>
        <taxon>Hexapoda</taxon>
        <taxon>Insecta</taxon>
        <taxon>Pterygota</taxon>
        <taxon>Neoptera</taxon>
        <taxon>Endopterygota</taxon>
        <taxon>Diptera</taxon>
        <taxon>Nematocera</taxon>
        <taxon>Culicoidea</taxon>
        <taxon>Culicidae</taxon>
        <taxon>Anophelinae</taxon>
        <taxon>Anopheles</taxon>
        <taxon>Anopheles maculatus group</taxon>
    </lineage>
</organism>
<dbReference type="VEuPathDB" id="VectorBase:AMAM001684"/>
<dbReference type="InterPro" id="IPR014612">
    <property type="entry name" value="Pop7/Rpp20"/>
</dbReference>
<dbReference type="GO" id="GO:0005655">
    <property type="term" value="C:nucleolar ribonuclease P complex"/>
    <property type="evidence" value="ECO:0007669"/>
    <property type="project" value="InterPro"/>
</dbReference>
<dbReference type="SUPFAM" id="SSF82704">
    <property type="entry name" value="AlbA-like"/>
    <property type="match status" value="1"/>
</dbReference>
<evidence type="ECO:0000256" key="3">
    <source>
        <dbReference type="ARBA" id="ARBA00023242"/>
    </source>
</evidence>
<name>A0A182S8A1_9DIPT</name>
<comment type="subcellular location">
    <subcellularLocation>
        <location evidence="1">Nucleus</location>
        <location evidence="1">Nucleolus</location>
    </subcellularLocation>
</comment>
<evidence type="ECO:0000256" key="4">
    <source>
        <dbReference type="SAM" id="MobiDB-lite"/>
    </source>
</evidence>
<dbReference type="GO" id="GO:0001682">
    <property type="term" value="P:tRNA 5'-leader removal"/>
    <property type="evidence" value="ECO:0007669"/>
    <property type="project" value="InterPro"/>
</dbReference>
<evidence type="ECO:0000256" key="1">
    <source>
        <dbReference type="ARBA" id="ARBA00004604"/>
    </source>
</evidence>
<dbReference type="Pfam" id="PF12328">
    <property type="entry name" value="Rpp20"/>
    <property type="match status" value="1"/>
</dbReference>
<dbReference type="EnsemblMetazoa" id="AMAM001684-RA">
    <property type="protein sequence ID" value="AMAM001684-PA"/>
    <property type="gene ID" value="AMAM001684"/>
</dbReference>
<reference evidence="6" key="1">
    <citation type="submission" date="2013-09" db="EMBL/GenBank/DDBJ databases">
        <title>The Genome Sequence of Anopheles maculatus species B.</title>
        <authorList>
            <consortium name="The Broad Institute Genomics Platform"/>
            <person name="Neafsey D.E."/>
            <person name="Besansky N."/>
            <person name="Howell P."/>
            <person name="Walton C."/>
            <person name="Young S.K."/>
            <person name="Zeng Q."/>
            <person name="Gargeya S."/>
            <person name="Fitzgerald M."/>
            <person name="Haas B."/>
            <person name="Abouelleil A."/>
            <person name="Allen A.W."/>
            <person name="Alvarado L."/>
            <person name="Arachchi H.M."/>
            <person name="Berlin A.M."/>
            <person name="Chapman S.B."/>
            <person name="Gainer-Dewar J."/>
            <person name="Goldberg J."/>
            <person name="Griggs A."/>
            <person name="Gujja S."/>
            <person name="Hansen M."/>
            <person name="Howarth C."/>
            <person name="Imamovic A."/>
            <person name="Ireland A."/>
            <person name="Larimer J."/>
            <person name="McCowan C."/>
            <person name="Murphy C."/>
            <person name="Pearson M."/>
            <person name="Poon T.W."/>
            <person name="Priest M."/>
            <person name="Roberts A."/>
            <person name="Saif S."/>
            <person name="Shea T."/>
            <person name="Sisk P."/>
            <person name="Sykes S."/>
            <person name="Wortman J."/>
            <person name="Nusbaum C."/>
            <person name="Birren B."/>
        </authorList>
    </citation>
    <scope>NUCLEOTIDE SEQUENCE [LARGE SCALE GENOMIC DNA]</scope>
    <source>
        <strain evidence="6">maculatus3</strain>
    </source>
</reference>
<keyword evidence="3" id="KW-0539">Nucleus</keyword>
<dbReference type="InterPro" id="IPR036882">
    <property type="entry name" value="Alba-like_dom_sf"/>
</dbReference>
<dbReference type="PANTHER" id="PTHR15314">
    <property type="entry name" value="RIBONUCLEASE P PROTEIN SUBUNIT P20"/>
    <property type="match status" value="1"/>
</dbReference>
<feature type="region of interest" description="Disordered" evidence="4">
    <location>
        <begin position="1"/>
        <end position="51"/>
    </location>
</feature>
<dbReference type="GO" id="GO:0000172">
    <property type="term" value="C:ribonuclease MRP complex"/>
    <property type="evidence" value="ECO:0007669"/>
    <property type="project" value="InterPro"/>
</dbReference>
<dbReference type="Proteomes" id="UP000075901">
    <property type="component" value="Unassembled WGS sequence"/>
</dbReference>
<keyword evidence="2" id="KW-0819">tRNA processing</keyword>
<keyword evidence="6" id="KW-1185">Reference proteome</keyword>